<dbReference type="InterPro" id="IPR050140">
    <property type="entry name" value="SRY-related_HMG-box_TF-like"/>
</dbReference>
<protein>
    <submittedName>
        <fullName evidence="6">HMG box transcriptional regulator</fullName>
    </submittedName>
</protein>
<evidence type="ECO:0000256" key="4">
    <source>
        <dbReference type="SAM" id="MobiDB-lite"/>
    </source>
</evidence>
<accession>A0ABR1T3Y7</accession>
<dbReference type="Pfam" id="PF00505">
    <property type="entry name" value="HMG_box"/>
    <property type="match status" value="1"/>
</dbReference>
<name>A0ABR1T3Y7_9PEZI</name>
<proteinExistence type="predicted"/>
<keyword evidence="2" id="KW-0804">Transcription</keyword>
<feature type="compositionally biased region" description="Basic and acidic residues" evidence="4">
    <location>
        <begin position="305"/>
        <end position="315"/>
    </location>
</feature>
<dbReference type="PROSITE" id="PS50118">
    <property type="entry name" value="HMG_BOX_2"/>
    <property type="match status" value="1"/>
</dbReference>
<dbReference type="InterPro" id="IPR036910">
    <property type="entry name" value="HMG_box_dom_sf"/>
</dbReference>
<reference evidence="6 7" key="1">
    <citation type="submission" date="2023-01" db="EMBL/GenBank/DDBJ databases">
        <title>Analysis of 21 Apiospora genomes using comparative genomics revels a genus with tremendous synthesis potential of carbohydrate active enzymes and secondary metabolites.</title>
        <authorList>
            <person name="Sorensen T."/>
        </authorList>
    </citation>
    <scope>NUCLEOTIDE SEQUENCE [LARGE SCALE GENOMIC DNA]</scope>
    <source>
        <strain evidence="6 7">CBS 20057</strain>
    </source>
</reference>
<evidence type="ECO:0000259" key="5">
    <source>
        <dbReference type="PROSITE" id="PS50118"/>
    </source>
</evidence>
<comment type="caution">
    <text evidence="6">The sequence shown here is derived from an EMBL/GenBank/DDBJ whole genome shotgun (WGS) entry which is preliminary data.</text>
</comment>
<feature type="compositionally biased region" description="Polar residues" evidence="4">
    <location>
        <begin position="153"/>
        <end position="166"/>
    </location>
</feature>
<dbReference type="CDD" id="cd01389">
    <property type="entry name" value="HMG-box_ROX1-like"/>
    <property type="match status" value="1"/>
</dbReference>
<gene>
    <name evidence="6" type="ORF">PG991_000246</name>
</gene>
<dbReference type="PANTHER" id="PTHR10270">
    <property type="entry name" value="SOX TRANSCRIPTION FACTOR"/>
    <property type="match status" value="1"/>
</dbReference>
<dbReference type="InterPro" id="IPR009071">
    <property type="entry name" value="HMG_box_dom"/>
</dbReference>
<keyword evidence="3" id="KW-0539">Nucleus</keyword>
<evidence type="ECO:0000256" key="2">
    <source>
        <dbReference type="ARBA" id="ARBA00023163"/>
    </source>
</evidence>
<dbReference type="Gene3D" id="1.10.30.10">
    <property type="entry name" value="High mobility group box domain"/>
    <property type="match status" value="1"/>
</dbReference>
<keyword evidence="1 3" id="KW-0238">DNA-binding</keyword>
<sequence>MADYWNQHPAAGQQSNPRFIHLQKTWERLEQQLSLFCQVITFVPGVYETLDVPTRDFLKHKMEVKYDCDAFYVADGRLIGRVFLAPASAVDNEWMTMCYPNQGQLPVVIDQGTVSAPGAPSMMTNQSQHLDQMIQKSVHQAVQQAMQQSFQHLSVSSPQTSPQKLGSGSGNHDGYDGSPKKRKLELSPKVTVSPYKADLPKTPPTQTQGQGYDVAVVDTGSKYRKKTYASGGPRPPNSFMLYRKHVQKEVTVQNPGTKNSEISKIIGMQWRNLPEEEKEYWQDRQKEAAIEHSKMYPNYRYTPKHKSEKDVDKTPIKGKGKSVPKKLQIDTASQSSSQSSYELPPSPPWDKIMFGEPIQPEQSSSDQLAAPSGPSEAFFDQAMSADASAAYPTPNDTKKDLANVTGDVPADGAAQNAEVYNGVFTFGTNSGNGGNEQFGEGEWAFGYIDIDAAMQDFDFDV</sequence>
<evidence type="ECO:0000313" key="6">
    <source>
        <dbReference type="EMBL" id="KAK8040458.1"/>
    </source>
</evidence>
<dbReference type="Proteomes" id="UP001396898">
    <property type="component" value="Unassembled WGS sequence"/>
</dbReference>
<dbReference type="EMBL" id="JAQQWI010000001">
    <property type="protein sequence ID" value="KAK8040458.1"/>
    <property type="molecule type" value="Genomic_DNA"/>
</dbReference>
<dbReference type="SMART" id="SM00398">
    <property type="entry name" value="HMG"/>
    <property type="match status" value="1"/>
</dbReference>
<evidence type="ECO:0000256" key="3">
    <source>
        <dbReference type="PROSITE-ProRule" id="PRU00267"/>
    </source>
</evidence>
<feature type="region of interest" description="Disordered" evidence="4">
    <location>
        <begin position="149"/>
        <end position="210"/>
    </location>
</feature>
<dbReference type="SUPFAM" id="SSF47095">
    <property type="entry name" value="HMG-box"/>
    <property type="match status" value="1"/>
</dbReference>
<feature type="DNA-binding region" description="HMG box" evidence="3">
    <location>
        <begin position="232"/>
        <end position="300"/>
    </location>
</feature>
<organism evidence="6 7">
    <name type="scientific">Apiospora marii</name>
    <dbReference type="NCBI Taxonomy" id="335849"/>
    <lineage>
        <taxon>Eukaryota</taxon>
        <taxon>Fungi</taxon>
        <taxon>Dikarya</taxon>
        <taxon>Ascomycota</taxon>
        <taxon>Pezizomycotina</taxon>
        <taxon>Sordariomycetes</taxon>
        <taxon>Xylariomycetidae</taxon>
        <taxon>Amphisphaeriales</taxon>
        <taxon>Apiosporaceae</taxon>
        <taxon>Apiospora</taxon>
    </lineage>
</organism>
<keyword evidence="7" id="KW-1185">Reference proteome</keyword>
<feature type="domain" description="HMG box" evidence="5">
    <location>
        <begin position="232"/>
        <end position="300"/>
    </location>
</feature>
<evidence type="ECO:0000256" key="1">
    <source>
        <dbReference type="ARBA" id="ARBA00023125"/>
    </source>
</evidence>
<dbReference type="PANTHER" id="PTHR10270:SF161">
    <property type="entry name" value="SEX-DETERMINING REGION Y PROTEIN"/>
    <property type="match status" value="1"/>
</dbReference>
<evidence type="ECO:0000313" key="7">
    <source>
        <dbReference type="Proteomes" id="UP001396898"/>
    </source>
</evidence>
<feature type="region of interest" description="Disordered" evidence="4">
    <location>
        <begin position="292"/>
        <end position="375"/>
    </location>
</feature>